<protein>
    <submittedName>
        <fullName evidence="1">Uncharacterized protein</fullName>
    </submittedName>
</protein>
<dbReference type="EMBL" id="GBXM01037396">
    <property type="protein sequence ID" value="JAH71181.1"/>
    <property type="molecule type" value="Transcribed_RNA"/>
</dbReference>
<reference evidence="1" key="1">
    <citation type="submission" date="2014-11" db="EMBL/GenBank/DDBJ databases">
        <authorList>
            <person name="Amaro Gonzalez C."/>
        </authorList>
    </citation>
    <scope>NUCLEOTIDE SEQUENCE</scope>
</reference>
<proteinExistence type="predicted"/>
<sequence length="58" mass="6809">MFHSSPQWSSTVIQGLNFKWLSHKSVFVKVTKCSLREYTFILPGMHSYSDIMWLKNVS</sequence>
<organism evidence="1">
    <name type="scientific">Anguilla anguilla</name>
    <name type="common">European freshwater eel</name>
    <name type="synonym">Muraena anguilla</name>
    <dbReference type="NCBI Taxonomy" id="7936"/>
    <lineage>
        <taxon>Eukaryota</taxon>
        <taxon>Metazoa</taxon>
        <taxon>Chordata</taxon>
        <taxon>Craniata</taxon>
        <taxon>Vertebrata</taxon>
        <taxon>Euteleostomi</taxon>
        <taxon>Actinopterygii</taxon>
        <taxon>Neopterygii</taxon>
        <taxon>Teleostei</taxon>
        <taxon>Anguilliformes</taxon>
        <taxon>Anguillidae</taxon>
        <taxon>Anguilla</taxon>
    </lineage>
</organism>
<evidence type="ECO:0000313" key="1">
    <source>
        <dbReference type="EMBL" id="JAH71181.1"/>
    </source>
</evidence>
<dbReference type="AlphaFoldDB" id="A0A0E9UZJ5"/>
<name>A0A0E9UZJ5_ANGAN</name>
<reference evidence="1" key="2">
    <citation type="journal article" date="2015" name="Fish Shellfish Immunol.">
        <title>Early steps in the European eel (Anguilla anguilla)-Vibrio vulnificus interaction in the gills: Role of the RtxA13 toxin.</title>
        <authorList>
            <person name="Callol A."/>
            <person name="Pajuelo D."/>
            <person name="Ebbesson L."/>
            <person name="Teles M."/>
            <person name="MacKenzie S."/>
            <person name="Amaro C."/>
        </authorList>
    </citation>
    <scope>NUCLEOTIDE SEQUENCE</scope>
</reference>
<accession>A0A0E9UZJ5</accession>